<protein>
    <submittedName>
        <fullName evidence="2">Uncharacterized protein</fullName>
    </submittedName>
</protein>
<dbReference type="Proteomes" id="UP000623608">
    <property type="component" value="Unassembled WGS sequence"/>
</dbReference>
<reference evidence="2" key="1">
    <citation type="submission" date="2021-01" db="EMBL/GenBank/DDBJ databases">
        <title>Whole genome shotgun sequence of Actinoplanes tereljensis NBRC 105297.</title>
        <authorList>
            <person name="Komaki H."/>
            <person name="Tamura T."/>
        </authorList>
    </citation>
    <scope>NUCLEOTIDE SEQUENCE</scope>
    <source>
        <strain evidence="2">NBRC 105297</strain>
    </source>
</reference>
<dbReference type="AlphaFoldDB" id="A0A919TQK4"/>
<evidence type="ECO:0000313" key="2">
    <source>
        <dbReference type="EMBL" id="GIF19248.1"/>
    </source>
</evidence>
<comment type="caution">
    <text evidence="2">The sequence shown here is derived from an EMBL/GenBank/DDBJ whole genome shotgun (WGS) entry which is preliminary data.</text>
</comment>
<sequence length="62" mass="6561">MTGSSAAAVMDIKPPTSVPTVPTKGVSASRKRPLARLHIAAEQAPTIIAARARPDTQEARRR</sequence>
<name>A0A919TQK4_9ACTN</name>
<organism evidence="2 3">
    <name type="scientific">Paractinoplanes tereljensis</name>
    <dbReference type="NCBI Taxonomy" id="571912"/>
    <lineage>
        <taxon>Bacteria</taxon>
        <taxon>Bacillati</taxon>
        <taxon>Actinomycetota</taxon>
        <taxon>Actinomycetes</taxon>
        <taxon>Micromonosporales</taxon>
        <taxon>Micromonosporaceae</taxon>
        <taxon>Paractinoplanes</taxon>
    </lineage>
</organism>
<proteinExistence type="predicted"/>
<keyword evidence="3" id="KW-1185">Reference proteome</keyword>
<feature type="compositionally biased region" description="Low complexity" evidence="1">
    <location>
        <begin position="13"/>
        <end position="27"/>
    </location>
</feature>
<evidence type="ECO:0000256" key="1">
    <source>
        <dbReference type="SAM" id="MobiDB-lite"/>
    </source>
</evidence>
<evidence type="ECO:0000313" key="3">
    <source>
        <dbReference type="Proteomes" id="UP000623608"/>
    </source>
</evidence>
<dbReference type="EMBL" id="BOMY01000013">
    <property type="protein sequence ID" value="GIF19248.1"/>
    <property type="molecule type" value="Genomic_DNA"/>
</dbReference>
<gene>
    <name evidence="2" type="ORF">Ate02nite_19780</name>
</gene>
<feature type="region of interest" description="Disordered" evidence="1">
    <location>
        <begin position="1"/>
        <end position="33"/>
    </location>
</feature>
<accession>A0A919TQK4</accession>